<organism evidence="9 10">
    <name type="scientific">Pythium oligandrum</name>
    <name type="common">Mycoparasitic fungus</name>
    <dbReference type="NCBI Taxonomy" id="41045"/>
    <lineage>
        <taxon>Eukaryota</taxon>
        <taxon>Sar</taxon>
        <taxon>Stramenopiles</taxon>
        <taxon>Oomycota</taxon>
        <taxon>Peronosporomycetes</taxon>
        <taxon>Pythiales</taxon>
        <taxon>Pythiaceae</taxon>
        <taxon>Pythium</taxon>
    </lineage>
</organism>
<dbReference type="GO" id="GO:0008897">
    <property type="term" value="F:holo-[acyl-carrier-protein] synthase activity"/>
    <property type="evidence" value="ECO:0007669"/>
    <property type="project" value="InterPro"/>
</dbReference>
<proteinExistence type="inferred from homology"/>
<evidence type="ECO:0000256" key="6">
    <source>
        <dbReference type="ARBA" id="ARBA00023098"/>
    </source>
</evidence>
<accession>A0A8K1C732</accession>
<dbReference type="Proteomes" id="UP000794436">
    <property type="component" value="Unassembled WGS sequence"/>
</dbReference>
<reference evidence="9" key="1">
    <citation type="submission" date="2019-03" db="EMBL/GenBank/DDBJ databases">
        <title>Long read genome sequence of the mycoparasitic Pythium oligandrum ATCC 38472 isolated from sugarbeet rhizosphere.</title>
        <authorList>
            <person name="Gaulin E."/>
        </authorList>
    </citation>
    <scope>NUCLEOTIDE SEQUENCE</scope>
    <source>
        <strain evidence="9">ATCC 38472_TT</strain>
    </source>
</reference>
<protein>
    <recommendedName>
        <fullName evidence="8">4'-phosphopantetheinyl transferase domain-containing protein</fullName>
    </recommendedName>
</protein>
<name>A0A8K1C732_PYTOL</name>
<keyword evidence="2" id="KW-0808">Transferase</keyword>
<dbReference type="AlphaFoldDB" id="A0A8K1C732"/>
<keyword evidence="6" id="KW-0443">Lipid metabolism</keyword>
<dbReference type="GO" id="GO:0000287">
    <property type="term" value="F:magnesium ion binding"/>
    <property type="evidence" value="ECO:0007669"/>
    <property type="project" value="InterPro"/>
</dbReference>
<dbReference type="HAMAP" id="MF_00101">
    <property type="entry name" value="AcpS"/>
    <property type="match status" value="1"/>
</dbReference>
<dbReference type="EMBL" id="SPLM01000144">
    <property type="protein sequence ID" value="TMW57458.1"/>
    <property type="molecule type" value="Genomic_DNA"/>
</dbReference>
<comment type="caution">
    <text evidence="9">The sequence shown here is derived from an EMBL/GenBank/DDBJ whole genome shotgun (WGS) entry which is preliminary data.</text>
</comment>
<dbReference type="SUPFAM" id="SSF56214">
    <property type="entry name" value="4'-phosphopantetheinyl transferase"/>
    <property type="match status" value="1"/>
</dbReference>
<keyword evidence="10" id="KW-1185">Reference proteome</keyword>
<evidence type="ECO:0000256" key="3">
    <source>
        <dbReference type="ARBA" id="ARBA00022723"/>
    </source>
</evidence>
<keyword evidence="5" id="KW-0460">Magnesium</keyword>
<evidence type="ECO:0000313" key="9">
    <source>
        <dbReference type="EMBL" id="TMW57458.1"/>
    </source>
</evidence>
<evidence type="ECO:0000256" key="1">
    <source>
        <dbReference type="ARBA" id="ARBA00022516"/>
    </source>
</evidence>
<dbReference type="Gene3D" id="3.90.470.20">
    <property type="entry name" value="4'-phosphopantetheinyl transferase domain"/>
    <property type="match status" value="1"/>
</dbReference>
<dbReference type="InterPro" id="IPR037143">
    <property type="entry name" value="4-PPantetheinyl_Trfase_dom_sf"/>
</dbReference>
<keyword evidence="4" id="KW-0276">Fatty acid metabolism</keyword>
<keyword evidence="3" id="KW-0479">Metal-binding</keyword>
<evidence type="ECO:0000256" key="5">
    <source>
        <dbReference type="ARBA" id="ARBA00022842"/>
    </source>
</evidence>
<keyword evidence="1" id="KW-0444">Lipid biosynthesis</keyword>
<evidence type="ECO:0000259" key="8">
    <source>
        <dbReference type="Pfam" id="PF01648"/>
    </source>
</evidence>
<dbReference type="NCBIfam" id="TIGR00556">
    <property type="entry name" value="pantethn_trn"/>
    <property type="match status" value="1"/>
</dbReference>
<feature type="domain" description="4'-phosphopantetheinyl transferase" evidence="8">
    <location>
        <begin position="5"/>
        <end position="78"/>
    </location>
</feature>
<evidence type="ECO:0000256" key="4">
    <source>
        <dbReference type="ARBA" id="ARBA00022832"/>
    </source>
</evidence>
<dbReference type="InterPro" id="IPR004568">
    <property type="entry name" value="Ppantetheine-prot_Trfase_dom"/>
</dbReference>
<gene>
    <name evidence="9" type="ORF">Poli38472_003383</name>
</gene>
<sequence length="150" mass="17168">MRIYGVGTDVARVSRFQQSYERFGDRFLRKAFHPKEIEEFYARPAVSRAHFLASRWAVKEATYKAFQRYRVLFPEIHVGRHAVLADDTVAKQIQTTLPIATELKSLELLFSGETAALANQLGLVDSHVSLSHDEDYAVAFVILQQREPSR</sequence>
<dbReference type="InterPro" id="IPR002582">
    <property type="entry name" value="ACPS"/>
</dbReference>
<evidence type="ECO:0000256" key="7">
    <source>
        <dbReference type="ARBA" id="ARBA00023160"/>
    </source>
</evidence>
<dbReference type="Pfam" id="PF01648">
    <property type="entry name" value="ACPS"/>
    <property type="match status" value="1"/>
</dbReference>
<dbReference type="OrthoDB" id="15433at2759"/>
<keyword evidence="7" id="KW-0275">Fatty acid biosynthesis</keyword>
<dbReference type="GO" id="GO:0006633">
    <property type="term" value="P:fatty acid biosynthetic process"/>
    <property type="evidence" value="ECO:0007669"/>
    <property type="project" value="UniProtKB-KW"/>
</dbReference>
<evidence type="ECO:0000256" key="2">
    <source>
        <dbReference type="ARBA" id="ARBA00022679"/>
    </source>
</evidence>
<dbReference type="InterPro" id="IPR008278">
    <property type="entry name" value="4-PPantetheinyl_Trfase_dom"/>
</dbReference>
<evidence type="ECO:0000313" key="10">
    <source>
        <dbReference type="Proteomes" id="UP000794436"/>
    </source>
</evidence>